<dbReference type="Pfam" id="PF03815">
    <property type="entry name" value="LCCL"/>
    <property type="match status" value="1"/>
</dbReference>
<dbReference type="SMART" id="SM00603">
    <property type="entry name" value="LCCL"/>
    <property type="match status" value="1"/>
</dbReference>
<feature type="signal peptide" evidence="1">
    <location>
        <begin position="1"/>
        <end position="25"/>
    </location>
</feature>
<evidence type="ECO:0000313" key="4">
    <source>
        <dbReference type="Proteomes" id="UP000001554"/>
    </source>
</evidence>
<evidence type="ECO:0000259" key="2">
    <source>
        <dbReference type="PROSITE" id="PS50022"/>
    </source>
</evidence>
<reference evidence="5" key="2">
    <citation type="submission" date="2025-08" db="UniProtKB">
        <authorList>
            <consortium name="RefSeq"/>
        </authorList>
    </citation>
    <scope>IDENTIFICATION</scope>
    <source>
        <strain evidence="5">S238N-H82</strain>
        <tissue evidence="5">Testes</tissue>
    </source>
</reference>
<dbReference type="PROSITE" id="PS01285">
    <property type="entry name" value="FA58C_1"/>
    <property type="match status" value="1"/>
</dbReference>
<dbReference type="SUPFAM" id="SSF69848">
    <property type="entry name" value="LCCL domain"/>
    <property type="match status" value="1"/>
</dbReference>
<dbReference type="OrthoDB" id="10070753at2759"/>
<evidence type="ECO:0000256" key="1">
    <source>
        <dbReference type="SAM" id="SignalP"/>
    </source>
</evidence>
<dbReference type="InterPro" id="IPR036609">
    <property type="entry name" value="LCCL_sf"/>
</dbReference>
<dbReference type="InterPro" id="IPR000421">
    <property type="entry name" value="FA58C"/>
</dbReference>
<dbReference type="InterPro" id="IPR004043">
    <property type="entry name" value="LCCL"/>
</dbReference>
<protein>
    <submittedName>
        <fullName evidence="5">Discoidin, CUB and LCCL domain-containing protein 2-like</fullName>
    </submittedName>
</protein>
<dbReference type="KEGG" id="bfo:118420090"/>
<dbReference type="Gene3D" id="2.170.130.20">
    <property type="entry name" value="LCCL-like domain"/>
    <property type="match status" value="1"/>
</dbReference>
<dbReference type="PANTHER" id="PTHR31331">
    <property type="entry name" value="LCCL DOMAIN PROTEIN (AFU_ORTHOLOGUE AFUA_5G08630)"/>
    <property type="match status" value="1"/>
</dbReference>
<reference evidence="4" key="1">
    <citation type="journal article" date="2020" name="Nat. Ecol. Evol.">
        <title>Deeply conserved synteny resolves early events in vertebrate evolution.</title>
        <authorList>
            <person name="Simakov O."/>
            <person name="Marletaz F."/>
            <person name="Yue J.X."/>
            <person name="O'Connell B."/>
            <person name="Jenkins J."/>
            <person name="Brandt A."/>
            <person name="Calef R."/>
            <person name="Tung C.H."/>
            <person name="Huang T.K."/>
            <person name="Schmutz J."/>
            <person name="Satoh N."/>
            <person name="Yu J.K."/>
            <person name="Putnam N.H."/>
            <person name="Green R.E."/>
            <person name="Rokhsar D.S."/>
        </authorList>
    </citation>
    <scope>NUCLEOTIDE SEQUENCE [LARGE SCALE GENOMIC DNA]</scope>
    <source>
        <strain evidence="4">S238N-H82</strain>
    </source>
</reference>
<gene>
    <name evidence="5" type="primary">LOC118420090</name>
</gene>
<dbReference type="PROSITE" id="PS50820">
    <property type="entry name" value="LCCL"/>
    <property type="match status" value="1"/>
</dbReference>
<keyword evidence="1" id="KW-0732">Signal</keyword>
<accession>A0A9J7LH04</accession>
<evidence type="ECO:0000313" key="5">
    <source>
        <dbReference type="RefSeq" id="XP_035682687.1"/>
    </source>
</evidence>
<proteinExistence type="predicted"/>
<dbReference type="PROSITE" id="PS50022">
    <property type="entry name" value="FA58C_3"/>
    <property type="match status" value="1"/>
</dbReference>
<feature type="domain" description="LCCL" evidence="3">
    <location>
        <begin position="25"/>
        <end position="110"/>
    </location>
</feature>
<dbReference type="RefSeq" id="XP_035682687.1">
    <property type="nucleotide sequence ID" value="XM_035826794.1"/>
</dbReference>
<feature type="domain" description="F5/8 type C" evidence="2">
    <location>
        <begin position="127"/>
        <end position="228"/>
    </location>
</feature>
<dbReference type="InterPro" id="IPR051957">
    <property type="entry name" value="CRISP-LCCL_domain"/>
</dbReference>
<keyword evidence="4" id="KW-1185">Reference proteome</keyword>
<feature type="chain" id="PRO_5039949288" evidence="1">
    <location>
        <begin position="26"/>
        <end position="228"/>
    </location>
</feature>
<evidence type="ECO:0000259" key="3">
    <source>
        <dbReference type="PROSITE" id="PS50820"/>
    </source>
</evidence>
<dbReference type="Proteomes" id="UP000001554">
    <property type="component" value="Chromosome 7"/>
</dbReference>
<dbReference type="Gene3D" id="2.60.120.260">
    <property type="entry name" value="Galactose-binding domain-like"/>
    <property type="match status" value="1"/>
</dbReference>
<dbReference type="SUPFAM" id="SSF49785">
    <property type="entry name" value="Galactose-binding domain-like"/>
    <property type="match status" value="1"/>
</dbReference>
<dbReference type="AlphaFoldDB" id="A0A9J7LH04"/>
<dbReference type="GeneID" id="118420090"/>
<organism evidence="4 5">
    <name type="scientific">Branchiostoma floridae</name>
    <name type="common">Florida lancelet</name>
    <name type="synonym">Amphioxus</name>
    <dbReference type="NCBI Taxonomy" id="7739"/>
    <lineage>
        <taxon>Eukaryota</taxon>
        <taxon>Metazoa</taxon>
        <taxon>Chordata</taxon>
        <taxon>Cephalochordata</taxon>
        <taxon>Leptocardii</taxon>
        <taxon>Amphioxiformes</taxon>
        <taxon>Branchiostomatidae</taxon>
        <taxon>Branchiostoma</taxon>
    </lineage>
</organism>
<dbReference type="Pfam" id="PF00754">
    <property type="entry name" value="F5_F8_type_C"/>
    <property type="match status" value="1"/>
</dbReference>
<name>A0A9J7LH04_BRAFL</name>
<dbReference type="InterPro" id="IPR008979">
    <property type="entry name" value="Galactose-bd-like_sf"/>
</dbReference>
<sequence>MDSFHVVFKFLMYLCVHSLLPVAESGDTVDCSTDSRGFSIDTFTVNCPAGCSPYQYNRRVWGTGVYTSDSSICRAAIHDGRITDDGGQVTVYRWPGQDSYQGSTQNGIETDGFFFSWSSSFAFTRVCRDALGMEHGAIQDGDITASSHQSNWPPSAARLNGNSAWFPSEPFARSWIQVDLRQRKTVSGVITQGYDGRQNYWVTQYQVWYLNNDDVLTAVSSATGRVME</sequence>
<dbReference type="PANTHER" id="PTHR31331:SF1">
    <property type="entry name" value="CYSTEINE RICH SECRETORY PROTEIN LCCL DOMAIN CONTAINING 2"/>
    <property type="match status" value="1"/>
</dbReference>